<dbReference type="InterPro" id="IPR006311">
    <property type="entry name" value="TAT_signal"/>
</dbReference>
<keyword evidence="3" id="KW-1185">Reference proteome</keyword>
<dbReference type="Proteomes" id="UP000011568">
    <property type="component" value="Unassembled WGS sequence"/>
</dbReference>
<accession>M0M6M5</accession>
<sequence>MTDPDQSSTNRRQFLAAGTTAGLALLAGCGSTTGSNNTTATSTSTPIPTTSGPAQFGRAALLGPSTVTLGKPFRLTLEVTNVGGETGTLNTDIHVTDGRSTIAQPIKRTIDPGERVKIQTDPVQFDIADSYTFDVGISKVSHTVSVQPKTAAYGTTFDLSDTLKGTAKSIEFRPAILYSPAGGSQTLLEQASSNQLLAVTRVDLENAGSQPASIGGEFELKNGELRQTLGSTTPLSAAKIEGKPLTSLRLSPGQQRSGWLLGEIPRSKARKAVSVVYQRDTSETPPELEWTSTPKQGTRELPQFAIESFQLPKRVTQGENATANVTIANKGNSTRTFRGLIESRTGNSGNWGGVAPITAQVRPGQSIQRNVTINSSADGTISYRLAPFNQTKTVEYVPPTFAFGQSYTTTENVSVTVSDIQAVQSVQLAGDEPIQRTAPSGKRFVIAKVRATAVGRSDGTPRGDEFQLKANGQTFAQADEVTRPLISPVEGEPYGGVYDPDSGDSFSWYVVWTAPKQVPTDAMTVQWTSREDSSGVRGESARWTKGGS</sequence>
<comment type="caution">
    <text evidence="2">The sequence shown here is derived from an EMBL/GenBank/DDBJ whole genome shotgun (WGS) entry which is preliminary data.</text>
</comment>
<dbReference type="eggNOG" id="arCOG02079">
    <property type="taxonomic scope" value="Archaea"/>
</dbReference>
<evidence type="ECO:0000313" key="3">
    <source>
        <dbReference type="Proteomes" id="UP000011568"/>
    </source>
</evidence>
<dbReference type="OrthoDB" id="270566at2157"/>
<dbReference type="EMBL" id="AOMC01000145">
    <property type="protein sequence ID" value="EMA41033.1"/>
    <property type="molecule type" value="Genomic_DNA"/>
</dbReference>
<dbReference type="PATRIC" id="fig|931277.6.peg.2440"/>
<proteinExistence type="predicted"/>
<dbReference type="PROSITE" id="PS51318">
    <property type="entry name" value="TAT"/>
    <property type="match status" value="1"/>
</dbReference>
<dbReference type="AlphaFoldDB" id="M0M6M5"/>
<name>M0M6M5_HALMO</name>
<reference evidence="2 3" key="1">
    <citation type="journal article" date="2014" name="PLoS Genet.">
        <title>Phylogenetically driven sequencing of extremely halophilic archaea reveals strategies for static and dynamic osmo-response.</title>
        <authorList>
            <person name="Becker E.A."/>
            <person name="Seitzer P.M."/>
            <person name="Tritt A."/>
            <person name="Larsen D."/>
            <person name="Krusor M."/>
            <person name="Yao A.I."/>
            <person name="Wu D."/>
            <person name="Madern D."/>
            <person name="Eisen J.A."/>
            <person name="Darling A.E."/>
            <person name="Facciotti M.T."/>
        </authorList>
    </citation>
    <scope>NUCLEOTIDE SEQUENCE [LARGE SCALE GENOMIC DNA]</scope>
    <source>
        <strain evidence="2 3">DSM 1307</strain>
    </source>
</reference>
<dbReference type="STRING" id="931277.C448_12476"/>
<dbReference type="RefSeq" id="WP_004055195.1">
    <property type="nucleotide sequence ID" value="NZ_AOMC01000145.1"/>
</dbReference>
<organism evidence="2 3">
    <name type="scientific">Halococcus morrhuae DSM 1307</name>
    <dbReference type="NCBI Taxonomy" id="931277"/>
    <lineage>
        <taxon>Archaea</taxon>
        <taxon>Methanobacteriati</taxon>
        <taxon>Methanobacteriota</taxon>
        <taxon>Stenosarchaea group</taxon>
        <taxon>Halobacteria</taxon>
        <taxon>Halobacteriales</taxon>
        <taxon>Halococcaceae</taxon>
        <taxon>Halococcus</taxon>
    </lineage>
</organism>
<feature type="compositionally biased region" description="Basic and acidic residues" evidence="1">
    <location>
        <begin position="529"/>
        <end position="542"/>
    </location>
</feature>
<protein>
    <recommendedName>
        <fullName evidence="4">CARDB domain-containing protein</fullName>
    </recommendedName>
</protein>
<evidence type="ECO:0000313" key="2">
    <source>
        <dbReference type="EMBL" id="EMA41033.1"/>
    </source>
</evidence>
<evidence type="ECO:0008006" key="4">
    <source>
        <dbReference type="Google" id="ProtNLM"/>
    </source>
</evidence>
<evidence type="ECO:0000256" key="1">
    <source>
        <dbReference type="SAM" id="MobiDB-lite"/>
    </source>
</evidence>
<feature type="region of interest" description="Disordered" evidence="1">
    <location>
        <begin position="527"/>
        <end position="548"/>
    </location>
</feature>
<gene>
    <name evidence="2" type="ORF">C448_12476</name>
</gene>